<proteinExistence type="inferred from homology"/>
<organism evidence="3 4">
    <name type="scientific">Chryseobacterium taklimakanense</name>
    <dbReference type="NCBI Taxonomy" id="536441"/>
    <lineage>
        <taxon>Bacteria</taxon>
        <taxon>Pseudomonadati</taxon>
        <taxon>Bacteroidota</taxon>
        <taxon>Flavobacteriia</taxon>
        <taxon>Flavobacteriales</taxon>
        <taxon>Weeksellaceae</taxon>
        <taxon>Chryseobacterium group</taxon>
        <taxon>Chryseobacterium</taxon>
    </lineage>
</organism>
<dbReference type="Proteomes" id="UP000215196">
    <property type="component" value="Chromosome 1"/>
</dbReference>
<dbReference type="PANTHER" id="PTHR30041:SF8">
    <property type="entry name" value="PROTEIN YFFB"/>
    <property type="match status" value="1"/>
</dbReference>
<dbReference type="KEGG" id="ctak:4412677_02642"/>
<name>A0A239XWQ4_9FLAO</name>
<evidence type="ECO:0000256" key="2">
    <source>
        <dbReference type="PROSITE-ProRule" id="PRU01282"/>
    </source>
</evidence>
<sequence>MKTVYYLKTCGTNRKIMAPLDLSGWNLREIKTEPVTEEELDEMYKIAGSYEALFSRKSSQIKARGIDVKSLKEEDYKKLLLEHYTFLKRPVFLTEDKIFIGNDKSNLEKLNAFFGNKS</sequence>
<evidence type="ECO:0000313" key="3">
    <source>
        <dbReference type="EMBL" id="SNV51235.1"/>
    </source>
</evidence>
<gene>
    <name evidence="3" type="ORF">SAMEA4412677_02642</name>
</gene>
<evidence type="ECO:0000313" key="4">
    <source>
        <dbReference type="Proteomes" id="UP000215196"/>
    </source>
</evidence>
<dbReference type="InterPro" id="IPR036249">
    <property type="entry name" value="Thioredoxin-like_sf"/>
</dbReference>
<dbReference type="EMBL" id="LT906465">
    <property type="protein sequence ID" value="SNV51235.1"/>
    <property type="molecule type" value="Genomic_DNA"/>
</dbReference>
<dbReference type="RefSeq" id="WP_095073961.1">
    <property type="nucleotide sequence ID" value="NZ_LT906465.1"/>
</dbReference>
<dbReference type="InterPro" id="IPR006660">
    <property type="entry name" value="Arsenate_reductase-like"/>
</dbReference>
<dbReference type="AlphaFoldDB" id="A0A239XWQ4"/>
<reference evidence="3 4" key="1">
    <citation type="submission" date="2017-06" db="EMBL/GenBank/DDBJ databases">
        <authorList>
            <consortium name="Pathogen Informatics"/>
        </authorList>
    </citation>
    <scope>NUCLEOTIDE SEQUENCE [LARGE SCALE GENOMIC DNA]</scope>
    <source>
        <strain evidence="3 4">NCTC13490</strain>
    </source>
</reference>
<dbReference type="SUPFAM" id="SSF52833">
    <property type="entry name" value="Thioredoxin-like"/>
    <property type="match status" value="1"/>
</dbReference>
<accession>A0A239XWQ4</accession>
<dbReference type="PANTHER" id="PTHR30041">
    <property type="entry name" value="ARSENATE REDUCTASE"/>
    <property type="match status" value="1"/>
</dbReference>
<dbReference type="PROSITE" id="PS51353">
    <property type="entry name" value="ARSC"/>
    <property type="match status" value="1"/>
</dbReference>
<comment type="similarity">
    <text evidence="1 2">Belongs to the ArsC family.</text>
</comment>
<protein>
    <submittedName>
        <fullName evidence="3">Transcriptional regulator Spx</fullName>
    </submittedName>
</protein>
<keyword evidence="4" id="KW-1185">Reference proteome</keyword>
<evidence type="ECO:0000256" key="1">
    <source>
        <dbReference type="ARBA" id="ARBA00007198"/>
    </source>
</evidence>
<dbReference type="Pfam" id="PF03960">
    <property type="entry name" value="ArsC"/>
    <property type="match status" value="1"/>
</dbReference>
<dbReference type="Gene3D" id="3.40.30.10">
    <property type="entry name" value="Glutaredoxin"/>
    <property type="match status" value="1"/>
</dbReference>